<dbReference type="GO" id="GO:0000160">
    <property type="term" value="P:phosphorelay signal transduction system"/>
    <property type="evidence" value="ECO:0007669"/>
    <property type="project" value="UniProtKB-KW"/>
</dbReference>
<dbReference type="GO" id="GO:0005737">
    <property type="term" value="C:cytoplasm"/>
    <property type="evidence" value="ECO:0007669"/>
    <property type="project" value="UniProtKB-SubCell"/>
</dbReference>
<evidence type="ECO:0000313" key="9">
    <source>
        <dbReference type="EMBL" id="RST58165.1"/>
    </source>
</evidence>
<dbReference type="GO" id="GO:0003677">
    <property type="term" value="F:DNA binding"/>
    <property type="evidence" value="ECO:0007669"/>
    <property type="project" value="UniProtKB-KW"/>
</dbReference>
<evidence type="ECO:0000256" key="1">
    <source>
        <dbReference type="ARBA" id="ARBA00004496"/>
    </source>
</evidence>
<comment type="caution">
    <text evidence="6">Lacks conserved residue(s) required for the propagation of feature annotation.</text>
</comment>
<dbReference type="GO" id="GO:0006355">
    <property type="term" value="P:regulation of DNA-templated transcription"/>
    <property type="evidence" value="ECO:0007669"/>
    <property type="project" value="InterPro"/>
</dbReference>
<dbReference type="EMBL" id="BORJ01000016">
    <property type="protein sequence ID" value="GIN98714.1"/>
    <property type="molecule type" value="Genomic_DNA"/>
</dbReference>
<dbReference type="Proteomes" id="UP000680670">
    <property type="component" value="Unassembled WGS sequence"/>
</dbReference>
<proteinExistence type="predicted"/>
<reference evidence="9 10" key="1">
    <citation type="submission" date="2018-12" db="EMBL/GenBank/DDBJ databases">
        <authorList>
            <person name="Sun L."/>
            <person name="Chen Z."/>
        </authorList>
    </citation>
    <scope>NUCLEOTIDE SEQUENCE [LARGE SCALE GENOMIC DNA]</scope>
    <source>
        <strain evidence="9 10">LMG 29736</strain>
    </source>
</reference>
<dbReference type="Pfam" id="PF00072">
    <property type="entry name" value="Response_reg"/>
    <property type="match status" value="1"/>
</dbReference>
<keyword evidence="2" id="KW-0902">Two-component regulatory system</keyword>
<dbReference type="PANTHER" id="PTHR35807:SF2">
    <property type="entry name" value="TRANSCRIPTIONAL ACTIVATOR DOMAIN"/>
    <property type="match status" value="1"/>
</dbReference>
<evidence type="ECO:0000256" key="4">
    <source>
        <dbReference type="ARBA" id="ARBA00023125"/>
    </source>
</evidence>
<evidence type="ECO:0000256" key="6">
    <source>
        <dbReference type="PROSITE-ProRule" id="PRU00169"/>
    </source>
</evidence>
<dbReference type="AlphaFoldDB" id="A0A429X442"/>
<dbReference type="PROSITE" id="PS50110">
    <property type="entry name" value="RESPONSE_REGULATORY"/>
    <property type="match status" value="1"/>
</dbReference>
<dbReference type="Gene3D" id="1.25.40.10">
    <property type="entry name" value="Tetratricopeptide repeat domain"/>
    <property type="match status" value="1"/>
</dbReference>
<name>A0A429X442_SIMTE</name>
<keyword evidence="11" id="KW-1185">Reference proteome</keyword>
<evidence type="ECO:0000256" key="2">
    <source>
        <dbReference type="ARBA" id="ARBA00023012"/>
    </source>
</evidence>
<accession>A0A429X442</accession>
<feature type="domain" description="Response regulatory" evidence="7">
    <location>
        <begin position="2"/>
        <end position="116"/>
    </location>
</feature>
<dbReference type="InterPro" id="IPR011990">
    <property type="entry name" value="TPR-like_helical_dom_sf"/>
</dbReference>
<evidence type="ECO:0000313" key="8">
    <source>
        <dbReference type="EMBL" id="GIN98714.1"/>
    </source>
</evidence>
<dbReference type="SUPFAM" id="SSF52172">
    <property type="entry name" value="CheY-like"/>
    <property type="match status" value="1"/>
</dbReference>
<dbReference type="OrthoDB" id="342399at2"/>
<dbReference type="Proteomes" id="UP000287296">
    <property type="component" value="Unassembled WGS sequence"/>
</dbReference>
<dbReference type="Pfam" id="PF03704">
    <property type="entry name" value="BTAD"/>
    <property type="match status" value="1"/>
</dbReference>
<dbReference type="InterPro" id="IPR036388">
    <property type="entry name" value="WH-like_DNA-bd_sf"/>
</dbReference>
<evidence type="ECO:0000256" key="5">
    <source>
        <dbReference type="ARBA" id="ARBA00023163"/>
    </source>
</evidence>
<keyword evidence="4 8" id="KW-0238">DNA-binding</keyword>
<dbReference type="InterPro" id="IPR051677">
    <property type="entry name" value="AfsR-DnrI-RedD_regulator"/>
</dbReference>
<dbReference type="InterPro" id="IPR016032">
    <property type="entry name" value="Sig_transdc_resp-reg_C-effctor"/>
</dbReference>
<dbReference type="InterPro" id="IPR011006">
    <property type="entry name" value="CheY-like_superfamily"/>
</dbReference>
<keyword evidence="5" id="KW-0804">Transcription</keyword>
<dbReference type="RefSeq" id="WP_120115634.1">
    <property type="nucleotide sequence ID" value="NZ_BORI01000023.1"/>
</dbReference>
<evidence type="ECO:0000256" key="3">
    <source>
        <dbReference type="ARBA" id="ARBA00023015"/>
    </source>
</evidence>
<dbReference type="SUPFAM" id="SSF48452">
    <property type="entry name" value="TPR-like"/>
    <property type="match status" value="1"/>
</dbReference>
<dbReference type="Gene3D" id="3.40.50.2300">
    <property type="match status" value="1"/>
</dbReference>
<reference evidence="8 11" key="2">
    <citation type="submission" date="2021-03" db="EMBL/GenBank/DDBJ databases">
        <title>Antimicrobial resistance genes in bacteria isolated from Japanese honey, and their potential for conferring macrolide and lincosamide resistance in the American foulbrood pathogen Paenibacillus larvae.</title>
        <authorList>
            <person name="Okamoto M."/>
            <person name="Kumagai M."/>
            <person name="Kanamori H."/>
            <person name="Takamatsu D."/>
        </authorList>
    </citation>
    <scope>NUCLEOTIDE SEQUENCE [LARGE SCALE GENOMIC DNA]</scope>
    <source>
        <strain evidence="8 11">J6TS1</strain>
    </source>
</reference>
<protein>
    <submittedName>
        <fullName evidence="8 9">Response regulator</fullName>
    </submittedName>
</protein>
<dbReference type="SMART" id="SM01043">
    <property type="entry name" value="BTAD"/>
    <property type="match status" value="1"/>
</dbReference>
<evidence type="ECO:0000313" key="10">
    <source>
        <dbReference type="Proteomes" id="UP000287296"/>
    </source>
</evidence>
<dbReference type="SUPFAM" id="SSF46894">
    <property type="entry name" value="C-terminal effector domain of the bipartite response regulators"/>
    <property type="match status" value="1"/>
</dbReference>
<comment type="subcellular location">
    <subcellularLocation>
        <location evidence="1">Cytoplasm</location>
    </subcellularLocation>
</comment>
<evidence type="ECO:0000313" key="11">
    <source>
        <dbReference type="Proteomes" id="UP000680670"/>
    </source>
</evidence>
<organism evidence="9 10">
    <name type="scientific">Siminovitchia terrae</name>
    <name type="common">Bacillus terrae</name>
    <dbReference type="NCBI Taxonomy" id="1914933"/>
    <lineage>
        <taxon>Bacteria</taxon>
        <taxon>Bacillati</taxon>
        <taxon>Bacillota</taxon>
        <taxon>Bacilli</taxon>
        <taxon>Bacillales</taxon>
        <taxon>Bacillaceae</taxon>
        <taxon>Siminovitchia</taxon>
    </lineage>
</organism>
<comment type="caution">
    <text evidence="9">The sequence shown here is derived from an EMBL/GenBank/DDBJ whole genome shotgun (WGS) entry which is preliminary data.</text>
</comment>
<dbReference type="EMBL" id="QYTW02000023">
    <property type="protein sequence ID" value="RST58165.1"/>
    <property type="molecule type" value="Genomic_DNA"/>
</dbReference>
<dbReference type="SMART" id="SM00448">
    <property type="entry name" value="REC"/>
    <property type="match status" value="1"/>
</dbReference>
<sequence length="389" mass="46160">MTAILIDHDVLALNVLEEKLIQNGKIEIIGKYTNPYQGLVESVKNQPTVVFLEIEFAGISGIELAKQIQKELPDIKIVFVTNNDSYAVDAFELKAADYIMKPVQVKRLSETINRLLELTNKKTESCPMVCCFHTIKFIYYGKDIEEIEVKWRTAKTKELFAYLIHHRNQSIRKDVLLELFWNQEDLKSGYSQLYTAIYHIRRMLQSIGFNITISSLENSYRLELNDVLLDVDVWEKGMEGETRYVTRSRFLKQRKILDLYKGDFVGEEDYPWAENERKRLRALWLSHVKKMADYMIYNENRYEAIALYLRVQKILPYQEESYVMLMQLYDALGDRYSVQEQYEKLKSMLKEEYDTTPDKSIRQWYQQRKVKQINNSGIQAERYLTLEYK</sequence>
<evidence type="ECO:0000259" key="7">
    <source>
        <dbReference type="PROSITE" id="PS50110"/>
    </source>
</evidence>
<dbReference type="InterPro" id="IPR001789">
    <property type="entry name" value="Sig_transdc_resp-reg_receiver"/>
</dbReference>
<dbReference type="Gene3D" id="1.10.10.10">
    <property type="entry name" value="Winged helix-like DNA-binding domain superfamily/Winged helix DNA-binding domain"/>
    <property type="match status" value="1"/>
</dbReference>
<keyword evidence="3" id="KW-0805">Transcription regulation</keyword>
<gene>
    <name evidence="9" type="ORF">D5F11_018865</name>
    <name evidence="8" type="ORF">J6TS1_45840</name>
</gene>
<dbReference type="PANTHER" id="PTHR35807">
    <property type="entry name" value="TRANSCRIPTIONAL REGULATOR REDD-RELATED"/>
    <property type="match status" value="1"/>
</dbReference>
<dbReference type="InterPro" id="IPR005158">
    <property type="entry name" value="BTAD"/>
</dbReference>